<comment type="caution">
    <text evidence="3">The sequence shown here is derived from an EMBL/GenBank/DDBJ whole genome shotgun (WGS) entry which is preliminary data.</text>
</comment>
<proteinExistence type="predicted"/>
<evidence type="ECO:0000313" key="4">
    <source>
        <dbReference type="Proteomes" id="UP000282654"/>
    </source>
</evidence>
<organism evidence="3 4">
    <name type="scientific">Thermodesulfitimonas autotrophica</name>
    <dbReference type="NCBI Taxonomy" id="1894989"/>
    <lineage>
        <taxon>Bacteria</taxon>
        <taxon>Bacillati</taxon>
        <taxon>Bacillota</taxon>
        <taxon>Clostridia</taxon>
        <taxon>Thermoanaerobacterales</taxon>
        <taxon>Thermoanaerobacteraceae</taxon>
        <taxon>Thermodesulfitimonas</taxon>
    </lineage>
</organism>
<dbReference type="PANTHER" id="PTHR42957:SF2">
    <property type="entry name" value="HELICASE HERA CENTRAL DOMAIN-CONTAINING PROTEIN"/>
    <property type="match status" value="1"/>
</dbReference>
<feature type="domain" description="FtsK" evidence="2">
    <location>
        <begin position="158"/>
        <end position="505"/>
    </location>
</feature>
<dbReference type="AlphaFoldDB" id="A0A3N5B0Q7"/>
<dbReference type="PANTHER" id="PTHR42957">
    <property type="entry name" value="HELICASE MJ1565-RELATED"/>
    <property type="match status" value="1"/>
</dbReference>
<dbReference type="SMART" id="SM00382">
    <property type="entry name" value="AAA"/>
    <property type="match status" value="1"/>
</dbReference>
<dbReference type="Pfam" id="PF01935">
    <property type="entry name" value="DUF87"/>
    <property type="match status" value="1"/>
</dbReference>
<dbReference type="OrthoDB" id="9806951at2"/>
<evidence type="ECO:0000259" key="2">
    <source>
        <dbReference type="PROSITE" id="PS50901"/>
    </source>
</evidence>
<keyword evidence="1" id="KW-0067">ATP-binding</keyword>
<dbReference type="InterPro" id="IPR003593">
    <property type="entry name" value="AAA+_ATPase"/>
</dbReference>
<dbReference type="InterPro" id="IPR008571">
    <property type="entry name" value="HerA-like"/>
</dbReference>
<dbReference type="Gene3D" id="3.40.50.300">
    <property type="entry name" value="P-loop containing nucleotide triphosphate hydrolases"/>
    <property type="match status" value="2"/>
</dbReference>
<dbReference type="PROSITE" id="PS50901">
    <property type="entry name" value="FTSK"/>
    <property type="match status" value="1"/>
</dbReference>
<feature type="binding site" evidence="1">
    <location>
        <begin position="178"/>
        <end position="185"/>
    </location>
    <ligand>
        <name>ATP</name>
        <dbReference type="ChEBI" id="CHEBI:30616"/>
    </ligand>
</feature>
<keyword evidence="4" id="KW-1185">Reference proteome</keyword>
<keyword evidence="1" id="KW-0547">Nucleotide-binding</keyword>
<dbReference type="InterPro" id="IPR002789">
    <property type="entry name" value="HerA_central"/>
</dbReference>
<dbReference type="SUPFAM" id="SSF52540">
    <property type="entry name" value="P-loop containing nucleoside triphosphate hydrolases"/>
    <property type="match status" value="1"/>
</dbReference>
<reference evidence="3 4" key="1">
    <citation type="submission" date="2018-11" db="EMBL/GenBank/DDBJ databases">
        <title>Genomic Encyclopedia of Type Strains, Phase IV (KMG-IV): sequencing the most valuable type-strain genomes for metagenomic binning, comparative biology and taxonomic classification.</title>
        <authorList>
            <person name="Goeker M."/>
        </authorList>
    </citation>
    <scope>NUCLEOTIDE SEQUENCE [LARGE SCALE GENOMIC DNA]</scope>
    <source>
        <strain evidence="3 4">DSM 102936</strain>
    </source>
</reference>
<accession>A0A3N5B0Q7</accession>
<dbReference type="RefSeq" id="WP_123931862.1">
    <property type="nucleotide sequence ID" value="NZ_RKRE01000003.1"/>
</dbReference>
<dbReference type="Proteomes" id="UP000282654">
    <property type="component" value="Unassembled WGS sequence"/>
</dbReference>
<evidence type="ECO:0000256" key="1">
    <source>
        <dbReference type="PROSITE-ProRule" id="PRU00289"/>
    </source>
</evidence>
<protein>
    <recommendedName>
        <fullName evidence="2">FtsK domain-containing protein</fullName>
    </recommendedName>
</protein>
<dbReference type="GO" id="GO:0003677">
    <property type="term" value="F:DNA binding"/>
    <property type="evidence" value="ECO:0007669"/>
    <property type="project" value="InterPro"/>
</dbReference>
<dbReference type="InterPro" id="IPR002543">
    <property type="entry name" value="FtsK_dom"/>
</dbReference>
<gene>
    <name evidence="3" type="ORF">EDD75_2157</name>
</gene>
<dbReference type="InterPro" id="IPR027417">
    <property type="entry name" value="P-loop_NTPase"/>
</dbReference>
<dbReference type="EMBL" id="RKRE01000003">
    <property type="protein sequence ID" value="RPF43038.1"/>
    <property type="molecule type" value="Genomic_DNA"/>
</dbReference>
<name>A0A3N5B0Q7_9THEO</name>
<evidence type="ECO:0000313" key="3">
    <source>
        <dbReference type="EMBL" id="RPF43038.1"/>
    </source>
</evidence>
<sequence length="642" mass="72020">MRLIGITDQHRAKVATRERPFRLSEFLVVEEEAAPVLVEVVATQAVNPLLPDTGRGPGLIDEATLGTLQALGYNPQGETFYLAEVRATAELSCPLSVGARVRPASFADVRELLLPRETANAALLGVVRGTEGYALPPELQNRVFRYFPEEDCARPAEGVPFFLAWPELSRYPHIGIFGGSGSGKSFALRVLVEELIAQGLPAVVFDPHFELSFEQALALEPVFMERTAALSGRWRIFTLGRNVSVRFEDLTVGDLVTLFRAVMDGWTEQMEHCARLLWRQGDSAETYRRRLWLLADTLAQRNRYERAVEALERGEDPAARFFPEDPARQEEFREKLNVYRDYRDSGIAEATAHAVLRRLNYLLQGNLVGSQGTEVIEEALKQGQTCIVRGDARNLCVFATYAIRKLFGLRRRYRDNLQYGDGRSVPYFPPFFLVTDEAHVLAPKPKGEKDFAPARAVIREIAQEGRKYGVFLILATQRPALLDDTVNAQLNTKIILRTVRAQDLDTISRETDLGPHEVARLPYLSSGNAFVSSAILGRTVPVAVRASWTRSPHAEDPFAEWRRHLSACGEDLWPAVRAFLDANRGYLTEVDFAACLNHCQQSLNRRVTEAELRGALERWAADGRLEARPNRAFGGMRYVLRG</sequence>
<dbReference type="GO" id="GO:0005524">
    <property type="term" value="F:ATP binding"/>
    <property type="evidence" value="ECO:0007669"/>
    <property type="project" value="UniProtKB-UniRule"/>
</dbReference>